<protein>
    <submittedName>
        <fullName evidence="1">Uncharacterized protein</fullName>
    </submittedName>
</protein>
<evidence type="ECO:0000313" key="2">
    <source>
        <dbReference type="Proteomes" id="UP001057452"/>
    </source>
</evidence>
<dbReference type="EMBL" id="CM043805">
    <property type="protein sequence ID" value="KAI4806059.1"/>
    <property type="molecule type" value="Genomic_DNA"/>
</dbReference>
<dbReference type="Proteomes" id="UP001057452">
    <property type="component" value="Chromosome 21"/>
</dbReference>
<feature type="non-terminal residue" evidence="1">
    <location>
        <position position="122"/>
    </location>
</feature>
<reference evidence="1" key="1">
    <citation type="submission" date="2022-05" db="EMBL/GenBank/DDBJ databases">
        <title>Chromosome-level genome of Chaenocephalus aceratus.</title>
        <authorList>
            <person name="Park H."/>
        </authorList>
    </citation>
    <scope>NUCLEOTIDE SEQUENCE</scope>
    <source>
        <strain evidence="1">KU_202001</strain>
    </source>
</reference>
<gene>
    <name evidence="1" type="ORF">KUCAC02_010649</name>
</gene>
<organism evidence="1 2">
    <name type="scientific">Chaenocephalus aceratus</name>
    <name type="common">Blackfin icefish</name>
    <name type="synonym">Chaenichthys aceratus</name>
    <dbReference type="NCBI Taxonomy" id="36190"/>
    <lineage>
        <taxon>Eukaryota</taxon>
        <taxon>Metazoa</taxon>
        <taxon>Chordata</taxon>
        <taxon>Craniata</taxon>
        <taxon>Vertebrata</taxon>
        <taxon>Euteleostomi</taxon>
        <taxon>Actinopterygii</taxon>
        <taxon>Neopterygii</taxon>
        <taxon>Teleostei</taxon>
        <taxon>Neoteleostei</taxon>
        <taxon>Acanthomorphata</taxon>
        <taxon>Eupercaria</taxon>
        <taxon>Perciformes</taxon>
        <taxon>Notothenioidei</taxon>
        <taxon>Channichthyidae</taxon>
        <taxon>Chaenocephalus</taxon>
    </lineage>
</organism>
<comment type="caution">
    <text evidence="1">The sequence shown here is derived from an EMBL/GenBank/DDBJ whole genome shotgun (WGS) entry which is preliminary data.</text>
</comment>
<keyword evidence="2" id="KW-1185">Reference proteome</keyword>
<sequence length="122" mass="13150">SVKILIKPFLIVSCNAKSANIVPVLSSAATLSLSPLSGSRRTKGSAGPNQRLMKGDPTQRDFAALSEQTVPFRERGRHRGALCDEGEGDVWRLRGHPNAAKPILTTSFRVFIPLATQTPGQE</sequence>
<proteinExistence type="predicted"/>
<name>A0ACB9W173_CHAAC</name>
<accession>A0ACB9W173</accession>
<feature type="non-terminal residue" evidence="1">
    <location>
        <position position="1"/>
    </location>
</feature>
<evidence type="ECO:0000313" key="1">
    <source>
        <dbReference type="EMBL" id="KAI4806059.1"/>
    </source>
</evidence>